<dbReference type="GO" id="GO:0005737">
    <property type="term" value="C:cytoplasm"/>
    <property type="evidence" value="ECO:0007669"/>
    <property type="project" value="TreeGrafter"/>
</dbReference>
<evidence type="ECO:0000259" key="2">
    <source>
        <dbReference type="Pfam" id="PF04909"/>
    </source>
</evidence>
<dbReference type="GO" id="GO:0019748">
    <property type="term" value="P:secondary metabolic process"/>
    <property type="evidence" value="ECO:0007669"/>
    <property type="project" value="TreeGrafter"/>
</dbReference>
<dbReference type="Gene3D" id="3.20.20.140">
    <property type="entry name" value="Metal-dependent hydrolases"/>
    <property type="match status" value="1"/>
</dbReference>
<dbReference type="InterPro" id="IPR006680">
    <property type="entry name" value="Amidohydro-rel"/>
</dbReference>
<dbReference type="STRING" id="1499966.U14_04582"/>
<dbReference type="InterPro" id="IPR032466">
    <property type="entry name" value="Metal_Hydrolase"/>
</dbReference>
<dbReference type="SUPFAM" id="SSF51556">
    <property type="entry name" value="Metallo-dependent hydrolases"/>
    <property type="match status" value="1"/>
</dbReference>
<feature type="domain" description="Amidohydrolase-related" evidence="2">
    <location>
        <begin position="74"/>
        <end position="374"/>
    </location>
</feature>
<accession>A0A0S6W0S5</accession>
<evidence type="ECO:0000313" key="3">
    <source>
        <dbReference type="EMBL" id="GAK53317.1"/>
    </source>
</evidence>
<keyword evidence="1" id="KW-0456">Lyase</keyword>
<dbReference type="GO" id="GO:0016787">
    <property type="term" value="F:hydrolase activity"/>
    <property type="evidence" value="ECO:0007669"/>
    <property type="project" value="InterPro"/>
</dbReference>
<sequence>MERRSFLQGMLAVSGLLGSAGLTELAAAQQSAEAQAGKTGKIIDAYCHFSSMKLIDFLEETSKQRPHVFRDLFANTPSLINADKRFELMDECGIDISVLVPLPWLETSPPVYADPTLCATAAKLFNDEVAEIVNVHSNRMMGVALLPTTTPEIMVAELERAVRDLHFVGGFFVVGPTVKPPDHPDYEFLYQKAVELDVPLWVHPSRPAIYPDYVGEKMSEYQIWQTLSWLMDSSAAMVRLVFHGVYDRYPNLKLIIHHHGALIPLFAQRMQYGWDYFEQNTGKKQNTTISSPYIEHFKNFYCDTATQGKAPLLLQMTHDFFGSDRLLFGSDAPMDATSGRAFTMDARASVDGMTISEEDRQKIFSENALKLLRRG</sequence>
<dbReference type="PANTHER" id="PTHR21240:SF28">
    <property type="entry name" value="ISO-OROTATE DECARBOXYLASE (EUROFUNG)"/>
    <property type="match status" value="1"/>
</dbReference>
<keyword evidence="4" id="KW-1185">Reference proteome</keyword>
<reference evidence="3 4" key="1">
    <citation type="journal article" date="2015" name="PeerJ">
        <title>First genomic representation of candidate bacterial phylum KSB3 points to enhanced environmental sensing as a trigger of wastewater bulking.</title>
        <authorList>
            <person name="Sekiguchi Y."/>
            <person name="Ohashi A."/>
            <person name="Parks D.H."/>
            <person name="Yamauchi T."/>
            <person name="Tyson G.W."/>
            <person name="Hugenholtz P."/>
        </authorList>
    </citation>
    <scope>NUCLEOTIDE SEQUENCE [LARGE SCALE GENOMIC DNA]</scope>
</reference>
<evidence type="ECO:0000256" key="1">
    <source>
        <dbReference type="ARBA" id="ARBA00023239"/>
    </source>
</evidence>
<organism evidence="3 4">
    <name type="scientific">Candidatus Moduliflexus flocculans</name>
    <dbReference type="NCBI Taxonomy" id="1499966"/>
    <lineage>
        <taxon>Bacteria</taxon>
        <taxon>Candidatus Moduliflexota</taxon>
        <taxon>Candidatus Moduliflexia</taxon>
        <taxon>Candidatus Moduliflexales</taxon>
        <taxon>Candidatus Moduliflexaceae</taxon>
    </lineage>
</organism>
<dbReference type="Proteomes" id="UP000030700">
    <property type="component" value="Unassembled WGS sequence"/>
</dbReference>
<dbReference type="PANTHER" id="PTHR21240">
    <property type="entry name" value="2-AMINO-3-CARBOXYLMUCONATE-6-SEMIALDEHYDE DECARBOXYLASE"/>
    <property type="match status" value="1"/>
</dbReference>
<dbReference type="Pfam" id="PF04909">
    <property type="entry name" value="Amidohydro_2"/>
    <property type="match status" value="1"/>
</dbReference>
<protein>
    <recommendedName>
        <fullName evidence="2">Amidohydrolase-related domain-containing protein</fullName>
    </recommendedName>
</protein>
<dbReference type="InterPro" id="IPR032465">
    <property type="entry name" value="ACMSD"/>
</dbReference>
<gene>
    <name evidence="3" type="ORF">U14_04582</name>
</gene>
<name>A0A0S6W0S5_9BACT</name>
<proteinExistence type="predicted"/>
<dbReference type="HOGENOM" id="CLU_039329_5_1_0"/>
<evidence type="ECO:0000313" key="4">
    <source>
        <dbReference type="Proteomes" id="UP000030700"/>
    </source>
</evidence>
<dbReference type="GO" id="GO:0016831">
    <property type="term" value="F:carboxy-lyase activity"/>
    <property type="evidence" value="ECO:0007669"/>
    <property type="project" value="InterPro"/>
</dbReference>
<dbReference type="EMBL" id="DF820459">
    <property type="protein sequence ID" value="GAK53317.1"/>
    <property type="molecule type" value="Genomic_DNA"/>
</dbReference>
<dbReference type="AlphaFoldDB" id="A0A0S6W0S5"/>